<dbReference type="Gene3D" id="3.10.20.370">
    <property type="match status" value="1"/>
</dbReference>
<evidence type="ECO:0000313" key="8">
    <source>
        <dbReference type="EMBL" id="CAA7260325.1"/>
    </source>
</evidence>
<evidence type="ECO:0000256" key="3">
    <source>
        <dbReference type="ARBA" id="ARBA00022722"/>
    </source>
</evidence>
<dbReference type="SUPFAM" id="SSF56672">
    <property type="entry name" value="DNA/RNA polymerases"/>
    <property type="match status" value="1"/>
</dbReference>
<reference evidence="8 9" key="1">
    <citation type="submission" date="2020-01" db="EMBL/GenBank/DDBJ databases">
        <authorList>
            <person name="Gupta K D."/>
        </authorList>
    </citation>
    <scope>NUCLEOTIDE SEQUENCE [LARGE SCALE GENOMIC DNA]</scope>
</reference>
<dbReference type="OrthoDB" id="3015916at2759"/>
<keyword evidence="1" id="KW-0808">Transferase</keyword>
<keyword evidence="9" id="KW-1185">Reference proteome</keyword>
<proteinExistence type="predicted"/>
<accession>A0A8S0VQK8</accession>
<dbReference type="InterPro" id="IPR043502">
    <property type="entry name" value="DNA/RNA_pol_sf"/>
</dbReference>
<keyword evidence="2" id="KW-0548">Nucleotidyltransferase</keyword>
<evidence type="ECO:0000256" key="1">
    <source>
        <dbReference type="ARBA" id="ARBA00022679"/>
    </source>
</evidence>
<evidence type="ECO:0000313" key="9">
    <source>
        <dbReference type="Proteomes" id="UP000467700"/>
    </source>
</evidence>
<dbReference type="AlphaFoldDB" id="A0A8S0VQK8"/>
<organism evidence="8 9">
    <name type="scientific">Cyclocybe aegerita</name>
    <name type="common">Black poplar mushroom</name>
    <name type="synonym">Agrocybe aegerita</name>
    <dbReference type="NCBI Taxonomy" id="1973307"/>
    <lineage>
        <taxon>Eukaryota</taxon>
        <taxon>Fungi</taxon>
        <taxon>Dikarya</taxon>
        <taxon>Basidiomycota</taxon>
        <taxon>Agaricomycotina</taxon>
        <taxon>Agaricomycetes</taxon>
        <taxon>Agaricomycetidae</taxon>
        <taxon>Agaricales</taxon>
        <taxon>Agaricineae</taxon>
        <taxon>Bolbitiaceae</taxon>
        <taxon>Cyclocybe</taxon>
    </lineage>
</organism>
<protein>
    <recommendedName>
        <fullName evidence="7">Reverse transcriptase RNase H-like domain-containing protein</fullName>
    </recommendedName>
</protein>
<keyword evidence="6" id="KW-0695">RNA-directed DNA polymerase</keyword>
<gene>
    <name evidence="8" type="ORF">AAE3_LOCUS2740</name>
</gene>
<dbReference type="Pfam" id="PF17917">
    <property type="entry name" value="RT_RNaseH"/>
    <property type="match status" value="1"/>
</dbReference>
<evidence type="ECO:0000259" key="7">
    <source>
        <dbReference type="Pfam" id="PF17917"/>
    </source>
</evidence>
<dbReference type="GO" id="GO:0004519">
    <property type="term" value="F:endonuclease activity"/>
    <property type="evidence" value="ECO:0007669"/>
    <property type="project" value="UniProtKB-KW"/>
</dbReference>
<sequence>MPDQMKPFQIESDTSKFASGAILTQLNENGLRHPCTFYSQLFSPTKRNYQVYEQELLGIIRALKEWRHYIQGAPYDTMVFSDHQNLQYWKAPQDLNRRQARWHLYLSEFDLKLVHMPGTKMIQSNALSQHPDHCPEEDNDNEQITMLPAQVFINLIDVDLQKKITNSPNFDYDATSAIKLLLNSDLPHVKESLCDWTFEMVKDKPLLFYQGKNYIPKDIEI</sequence>
<evidence type="ECO:0000256" key="4">
    <source>
        <dbReference type="ARBA" id="ARBA00022759"/>
    </source>
</evidence>
<dbReference type="PANTHER" id="PTHR34072">
    <property type="entry name" value="ENZYMATIC POLYPROTEIN-RELATED"/>
    <property type="match status" value="1"/>
</dbReference>
<evidence type="ECO:0000256" key="2">
    <source>
        <dbReference type="ARBA" id="ARBA00022695"/>
    </source>
</evidence>
<dbReference type="PANTHER" id="PTHR34072:SF42">
    <property type="entry name" value="INTEGRASE CATALYTIC DOMAIN-CONTAINING PROTEIN"/>
    <property type="match status" value="1"/>
</dbReference>
<dbReference type="GO" id="GO:0003964">
    <property type="term" value="F:RNA-directed DNA polymerase activity"/>
    <property type="evidence" value="ECO:0007669"/>
    <property type="project" value="UniProtKB-KW"/>
</dbReference>
<keyword evidence="4" id="KW-0255">Endonuclease</keyword>
<dbReference type="GO" id="GO:0016787">
    <property type="term" value="F:hydrolase activity"/>
    <property type="evidence" value="ECO:0007669"/>
    <property type="project" value="UniProtKB-KW"/>
</dbReference>
<dbReference type="Proteomes" id="UP000467700">
    <property type="component" value="Unassembled WGS sequence"/>
</dbReference>
<dbReference type="InterPro" id="IPR041373">
    <property type="entry name" value="RT_RNaseH"/>
</dbReference>
<evidence type="ECO:0000256" key="5">
    <source>
        <dbReference type="ARBA" id="ARBA00022801"/>
    </source>
</evidence>
<name>A0A8S0VQK8_CYCAE</name>
<feature type="domain" description="Reverse transcriptase RNase H-like" evidence="7">
    <location>
        <begin position="3"/>
        <end position="109"/>
    </location>
</feature>
<comment type="caution">
    <text evidence="8">The sequence shown here is derived from an EMBL/GenBank/DDBJ whole genome shotgun (WGS) entry which is preliminary data.</text>
</comment>
<keyword evidence="5" id="KW-0378">Hydrolase</keyword>
<dbReference type="CDD" id="cd09274">
    <property type="entry name" value="RNase_HI_RT_Ty3"/>
    <property type="match status" value="1"/>
</dbReference>
<keyword evidence="3" id="KW-0540">Nuclease</keyword>
<dbReference type="EMBL" id="CACVBS010000029">
    <property type="protein sequence ID" value="CAA7260325.1"/>
    <property type="molecule type" value="Genomic_DNA"/>
</dbReference>
<evidence type="ECO:0000256" key="6">
    <source>
        <dbReference type="ARBA" id="ARBA00022918"/>
    </source>
</evidence>